<keyword evidence="2" id="KW-0378">Hydrolase</keyword>
<name>A0A3G4ZXT0_9VIRU</name>
<dbReference type="Gene3D" id="3.40.395.10">
    <property type="entry name" value="Adenoviral Proteinase, Chain A"/>
    <property type="match status" value="1"/>
</dbReference>
<proteinExistence type="predicted"/>
<feature type="domain" description="Ubiquitin-like protease family profile" evidence="3">
    <location>
        <begin position="80"/>
        <end position="256"/>
    </location>
</feature>
<dbReference type="SUPFAM" id="SSF54001">
    <property type="entry name" value="Cysteine proteinases"/>
    <property type="match status" value="1"/>
</dbReference>
<dbReference type="GO" id="GO:0006508">
    <property type="term" value="P:proteolysis"/>
    <property type="evidence" value="ECO:0007669"/>
    <property type="project" value="UniProtKB-KW"/>
</dbReference>
<keyword evidence="1 4" id="KW-0645">Protease</keyword>
<protein>
    <submittedName>
        <fullName evidence="4">Ulp1 protease</fullName>
    </submittedName>
</protein>
<evidence type="ECO:0000313" key="4">
    <source>
        <dbReference type="EMBL" id="AYV79702.1"/>
    </source>
</evidence>
<dbReference type="Pfam" id="PF02902">
    <property type="entry name" value="Peptidase_C48"/>
    <property type="match status" value="1"/>
</dbReference>
<evidence type="ECO:0000256" key="1">
    <source>
        <dbReference type="ARBA" id="ARBA00022670"/>
    </source>
</evidence>
<evidence type="ECO:0000259" key="3">
    <source>
        <dbReference type="PROSITE" id="PS50600"/>
    </source>
</evidence>
<evidence type="ECO:0000256" key="2">
    <source>
        <dbReference type="ARBA" id="ARBA00022801"/>
    </source>
</evidence>
<sequence>METCAPGRIDEYKDGQSCFTVDELLRMANSYNNTVRAHHVKNYILEPIDIKADKKYLLKQLTDRLRNVCKDQLCWIKQEFVLQLDDTNIIKNTFRPPGPRGPQHKFDWLNTENINQVMTQYEVKYPDFKFFGAVPVDFATVNTKTYPDKYVKLIQDMNYEKLIADGKYRWGHIYNSDSHSGPGRHWFSSISDVSNKTVYFFDSARNSVVEKPDKRIVVFLEKMAGWFDGKIKYNNVVHQYKDTECGVYSINFIVRMLNGEPYDDIIKTPISDDAVNTCRKVYFTPEK</sequence>
<dbReference type="PROSITE" id="PS50600">
    <property type="entry name" value="ULP_PROTEASE"/>
    <property type="match status" value="1"/>
</dbReference>
<dbReference type="GO" id="GO:0008234">
    <property type="term" value="F:cysteine-type peptidase activity"/>
    <property type="evidence" value="ECO:0007669"/>
    <property type="project" value="InterPro"/>
</dbReference>
<dbReference type="InterPro" id="IPR003653">
    <property type="entry name" value="Peptidase_C48_C"/>
</dbReference>
<reference evidence="4" key="1">
    <citation type="submission" date="2018-10" db="EMBL/GenBank/DDBJ databases">
        <title>Hidden diversity of soil giant viruses.</title>
        <authorList>
            <person name="Schulz F."/>
            <person name="Alteio L."/>
            <person name="Goudeau D."/>
            <person name="Ryan E.M."/>
            <person name="Malmstrom R.R."/>
            <person name="Blanchard J."/>
            <person name="Woyke T."/>
        </authorList>
    </citation>
    <scope>NUCLEOTIDE SEQUENCE</scope>
    <source>
        <strain evidence="4">FNV1</strain>
    </source>
</reference>
<organism evidence="4">
    <name type="scientific">Faunusvirus sp</name>
    <dbReference type="NCBI Taxonomy" id="2487766"/>
    <lineage>
        <taxon>Viruses</taxon>
        <taxon>Varidnaviria</taxon>
        <taxon>Bamfordvirae</taxon>
        <taxon>Nucleocytoviricota</taxon>
        <taxon>Megaviricetes</taxon>
        <taxon>Imitervirales</taxon>
        <taxon>Mimiviridae</taxon>
    </lineage>
</organism>
<dbReference type="EMBL" id="MK072171">
    <property type="protein sequence ID" value="AYV79702.1"/>
    <property type="molecule type" value="Genomic_DNA"/>
</dbReference>
<accession>A0A3G4ZXT0</accession>
<dbReference type="InterPro" id="IPR038765">
    <property type="entry name" value="Papain-like_cys_pep_sf"/>
</dbReference>
<gene>
    <name evidence="4" type="ORF">Faunusvirus40_2</name>
</gene>